<proteinExistence type="predicted"/>
<accession>A0A7W8D2S6</accession>
<dbReference type="Proteomes" id="UP000521313">
    <property type="component" value="Unassembled WGS sequence"/>
</dbReference>
<dbReference type="CDD" id="cd07731">
    <property type="entry name" value="ComA-like_MBL-fold"/>
    <property type="match status" value="1"/>
</dbReference>
<keyword evidence="1" id="KW-0472">Membrane</keyword>
<comment type="caution">
    <text evidence="3">The sequence shown here is derived from an EMBL/GenBank/DDBJ whole genome shotgun (WGS) entry which is preliminary data.</text>
</comment>
<feature type="transmembrane region" description="Helical" evidence="1">
    <location>
        <begin position="354"/>
        <end position="373"/>
    </location>
</feature>
<feature type="transmembrane region" description="Helical" evidence="1">
    <location>
        <begin position="246"/>
        <end position="261"/>
    </location>
</feature>
<dbReference type="EMBL" id="JACHHD010000004">
    <property type="protein sequence ID" value="MBB5184490.1"/>
    <property type="molecule type" value="Genomic_DNA"/>
</dbReference>
<dbReference type="RefSeq" id="WP_183374509.1">
    <property type="nucleotide sequence ID" value="NZ_JACHHD010000004.1"/>
</dbReference>
<feature type="transmembrane region" description="Helical" evidence="1">
    <location>
        <begin position="7"/>
        <end position="30"/>
    </location>
</feature>
<dbReference type="PANTHER" id="PTHR30619">
    <property type="entry name" value="DNA INTERNALIZATION/COMPETENCE PROTEIN COMEC/REC2"/>
    <property type="match status" value="1"/>
</dbReference>
<dbReference type="InterPro" id="IPR035681">
    <property type="entry name" value="ComA-like_MBL"/>
</dbReference>
<dbReference type="Pfam" id="PF00753">
    <property type="entry name" value="Lactamase_B"/>
    <property type="match status" value="1"/>
</dbReference>
<name>A0A7W8D2S6_9FIRM</name>
<evidence type="ECO:0000313" key="4">
    <source>
        <dbReference type="Proteomes" id="UP000521313"/>
    </source>
</evidence>
<dbReference type="Gene3D" id="3.60.15.10">
    <property type="entry name" value="Ribonuclease Z/Hydroxyacylglutathione hydrolase-like"/>
    <property type="match status" value="2"/>
</dbReference>
<keyword evidence="1" id="KW-1133">Transmembrane helix</keyword>
<sequence length="638" mass="74056">MKKMFFLIVLGCWASLIIGDPFLDLIWIFLYVPVLAGCSKRVVWLFIWGIFSLFFLVLDHESPVTPKEGEYTIYQIRENYVLAQNQNIKVIVYGIDDPMFYDVIYLSEFEKVHSLKNLSLFSFEDYLKEDNIFFQSNADQTSLVRRQQSLKGDIYDYFSKKDPYWKMTLYGIYNDSLPELMSRLSLPVVGLVSIVEKHLRRWRAHLYFVYGFSFLLLILWGSLFVFTTSILRMACHRFSKIFLKDWQVQFIVSTFVFFVLMPEKASSFAFVLPTAMNLIYHLCSDTGTRYLIEKSVLCGLQYLYFHEVDFIVLIFFGLLRKSSGIFFIFSLILLGLNVDLFVIWSNFLDFVPQLIWLYDAGFVYVAAFILLLFGIYRAESILRKIIYASILAFIPFILPFLDCRFCVTVFDIGQGDCTLITEPFHKSAVMIDCGQNLYRDNMEEIVLPYLELKHIKQLDCLILTHDDFDHSGGVDSLKKNIKINKIIQSSDETIPVEYPFYSLLVNRQTKDENDKSIISYFSYDGFDYLWMGDASVDVEEQLIHAYPQLNCNVLKAGHHGSRTSSSYSFLNRVEPKLALISVGYQNRYGHPDIEVLKNMQTLGISNLRTSDVGMIQIQSFRGLCVFQTGTNIFGIIQK</sequence>
<organism evidence="3 4">
    <name type="scientific">Faecalicoccus acidiformans</name>
    <dbReference type="NCBI Taxonomy" id="915173"/>
    <lineage>
        <taxon>Bacteria</taxon>
        <taxon>Bacillati</taxon>
        <taxon>Bacillota</taxon>
        <taxon>Erysipelotrichia</taxon>
        <taxon>Erysipelotrichales</taxon>
        <taxon>Erysipelotrichaceae</taxon>
        <taxon>Faecalicoccus</taxon>
    </lineage>
</organism>
<evidence type="ECO:0000256" key="1">
    <source>
        <dbReference type="SAM" id="Phobius"/>
    </source>
</evidence>
<dbReference type="SUPFAM" id="SSF56281">
    <property type="entry name" value="Metallo-hydrolase/oxidoreductase"/>
    <property type="match status" value="1"/>
</dbReference>
<dbReference type="InterPro" id="IPR036866">
    <property type="entry name" value="RibonucZ/Hydroxyglut_hydro"/>
</dbReference>
<gene>
    <name evidence="3" type="ORF">HNQ43_000529</name>
</gene>
<dbReference type="PANTHER" id="PTHR30619:SF1">
    <property type="entry name" value="RECOMBINATION PROTEIN 2"/>
    <property type="match status" value="1"/>
</dbReference>
<feature type="transmembrane region" description="Helical" evidence="1">
    <location>
        <begin position="326"/>
        <end position="348"/>
    </location>
</feature>
<feature type="domain" description="Metallo-beta-lactamase" evidence="2">
    <location>
        <begin position="413"/>
        <end position="510"/>
    </location>
</feature>
<protein>
    <submittedName>
        <fullName evidence="3">Competence protein ComEC</fullName>
    </submittedName>
</protein>
<keyword evidence="1" id="KW-0812">Transmembrane</keyword>
<evidence type="ECO:0000259" key="2">
    <source>
        <dbReference type="Pfam" id="PF00753"/>
    </source>
</evidence>
<feature type="transmembrane region" description="Helical" evidence="1">
    <location>
        <begin position="385"/>
        <end position="401"/>
    </location>
</feature>
<dbReference type="AlphaFoldDB" id="A0A7W8D2S6"/>
<dbReference type="InterPro" id="IPR052159">
    <property type="entry name" value="Competence_DNA_uptake"/>
</dbReference>
<evidence type="ECO:0000313" key="3">
    <source>
        <dbReference type="EMBL" id="MBB5184490.1"/>
    </source>
</evidence>
<feature type="transmembrane region" description="Helical" evidence="1">
    <location>
        <begin position="42"/>
        <end position="58"/>
    </location>
</feature>
<dbReference type="InterPro" id="IPR001279">
    <property type="entry name" value="Metallo-B-lactamas"/>
</dbReference>
<reference evidence="3 4" key="1">
    <citation type="submission" date="2020-08" db="EMBL/GenBank/DDBJ databases">
        <title>Genomic Encyclopedia of Type Strains, Phase IV (KMG-IV): sequencing the most valuable type-strain genomes for metagenomic binning, comparative biology and taxonomic classification.</title>
        <authorList>
            <person name="Goeker M."/>
        </authorList>
    </citation>
    <scope>NUCLEOTIDE SEQUENCE [LARGE SCALE GENOMIC DNA]</scope>
    <source>
        <strain evidence="3 4">DSM 26963</strain>
    </source>
</reference>
<feature type="transmembrane region" description="Helical" evidence="1">
    <location>
        <begin position="207"/>
        <end position="226"/>
    </location>
</feature>